<dbReference type="NCBIfam" id="TIGR01444">
    <property type="entry name" value="fkbM_fam"/>
    <property type="match status" value="1"/>
</dbReference>
<feature type="domain" description="Methyltransferase FkbM" evidence="1">
    <location>
        <begin position="12"/>
        <end position="187"/>
    </location>
</feature>
<name>A0ABP8N0J7_9BACT</name>
<evidence type="ECO:0000313" key="2">
    <source>
        <dbReference type="EMBL" id="GAA4459269.1"/>
    </source>
</evidence>
<protein>
    <submittedName>
        <fullName evidence="2">FkbM family methyltransferase</fullName>
    </submittedName>
</protein>
<dbReference type="InterPro" id="IPR029063">
    <property type="entry name" value="SAM-dependent_MTases_sf"/>
</dbReference>
<dbReference type="GO" id="GO:0032259">
    <property type="term" value="P:methylation"/>
    <property type="evidence" value="ECO:0007669"/>
    <property type="project" value="UniProtKB-KW"/>
</dbReference>
<gene>
    <name evidence="2" type="ORF">GCM10023156_38540</name>
</gene>
<dbReference type="InterPro" id="IPR006342">
    <property type="entry name" value="FkbM_mtfrase"/>
</dbReference>
<proteinExistence type="predicted"/>
<evidence type="ECO:0000313" key="3">
    <source>
        <dbReference type="Proteomes" id="UP001500840"/>
    </source>
</evidence>
<dbReference type="InterPro" id="IPR053188">
    <property type="entry name" value="FkbM_Methyltransferase"/>
</dbReference>
<organism evidence="2 3">
    <name type="scientific">Novipirellula rosea</name>
    <dbReference type="NCBI Taxonomy" id="1031540"/>
    <lineage>
        <taxon>Bacteria</taxon>
        <taxon>Pseudomonadati</taxon>
        <taxon>Planctomycetota</taxon>
        <taxon>Planctomycetia</taxon>
        <taxon>Pirellulales</taxon>
        <taxon>Pirellulaceae</taxon>
        <taxon>Novipirellula</taxon>
    </lineage>
</organism>
<dbReference type="Gene3D" id="3.40.50.150">
    <property type="entry name" value="Vaccinia Virus protein VP39"/>
    <property type="match status" value="1"/>
</dbReference>
<reference evidence="3" key="1">
    <citation type="journal article" date="2019" name="Int. J. Syst. Evol. Microbiol.">
        <title>The Global Catalogue of Microorganisms (GCM) 10K type strain sequencing project: providing services to taxonomists for standard genome sequencing and annotation.</title>
        <authorList>
            <consortium name="The Broad Institute Genomics Platform"/>
            <consortium name="The Broad Institute Genome Sequencing Center for Infectious Disease"/>
            <person name="Wu L."/>
            <person name="Ma J."/>
        </authorList>
    </citation>
    <scope>NUCLEOTIDE SEQUENCE [LARGE SCALE GENOMIC DNA]</scope>
    <source>
        <strain evidence="3">JCM 17759</strain>
    </source>
</reference>
<dbReference type="Pfam" id="PF05050">
    <property type="entry name" value="Methyltransf_21"/>
    <property type="match status" value="1"/>
</dbReference>
<keyword evidence="2" id="KW-0489">Methyltransferase</keyword>
<dbReference type="GO" id="GO:0008168">
    <property type="term" value="F:methyltransferase activity"/>
    <property type="evidence" value="ECO:0007669"/>
    <property type="project" value="UniProtKB-KW"/>
</dbReference>
<accession>A0ABP8N0J7</accession>
<dbReference type="SUPFAM" id="SSF53335">
    <property type="entry name" value="S-adenosyl-L-methionine-dependent methyltransferases"/>
    <property type="match status" value="1"/>
</dbReference>
<evidence type="ECO:0000259" key="1">
    <source>
        <dbReference type="Pfam" id="PF05050"/>
    </source>
</evidence>
<keyword evidence="2" id="KW-0808">Transferase</keyword>
<dbReference type="EMBL" id="BAABGA010000048">
    <property type="protein sequence ID" value="GAA4459269.1"/>
    <property type="molecule type" value="Genomic_DNA"/>
</dbReference>
<keyword evidence="3" id="KW-1185">Reference proteome</keyword>
<dbReference type="PANTHER" id="PTHR36973">
    <property type="entry name" value="SLL1456 PROTEIN-RELATED"/>
    <property type="match status" value="1"/>
</dbReference>
<sequence length="223" mass="24330">MIRRYDIDLVLDVGANRGHYAQSLIHSGYAGRIISFEPDPKTYANLSETRRGFRNWKAEPFALSSKNGTALLNVAADGISHSLQDLCDHPLSIAAGSVYVAQVPVRARRLDTVFNDYYTSGDRCYIKLDVQGYAHQVLAGASGCLERVVAMEMPLSIQPGPSSIQPTHSDHSFEQESIELMSQLGYEMVLSSPAMLDPNTGAMLRANGIFVRRQAIAAVKAAA</sequence>
<dbReference type="Proteomes" id="UP001500840">
    <property type="component" value="Unassembled WGS sequence"/>
</dbReference>
<dbReference type="PANTHER" id="PTHR36973:SF4">
    <property type="entry name" value="NODULATION PROTEIN"/>
    <property type="match status" value="1"/>
</dbReference>
<comment type="caution">
    <text evidence="2">The sequence shown here is derived from an EMBL/GenBank/DDBJ whole genome shotgun (WGS) entry which is preliminary data.</text>
</comment>